<dbReference type="AlphaFoldDB" id="A0A5C5X674"/>
<dbReference type="InterPro" id="IPR044005">
    <property type="entry name" value="DZR_2"/>
</dbReference>
<dbReference type="SUPFAM" id="SSF53271">
    <property type="entry name" value="PRTase-like"/>
    <property type="match status" value="1"/>
</dbReference>
<dbReference type="InterPro" id="IPR000836">
    <property type="entry name" value="PRTase_dom"/>
</dbReference>
<accession>A0A5C5X674</accession>
<gene>
    <name evidence="4" type="ORF">KOR42_18140</name>
</gene>
<sequence>MIRTGWIRELTQPLLDFVYPRTCLICGKSIHDSGKFEVCPSCFAEVSGAKFPRCQICSGTVGPYLDTSNGCSDCSKSSFAFQSVQSLGPYEEPLRGAILRAKTGSNPALTETLTNLLWDQEKDRLRSIGVDLIVPVPHHWVDRILSPRPPVELIADRLGGFLMVPVEHHILRKHRRTPRQRTMENVTQRRQNLRAAFTVPKQATLDGAHILLVDDVLTTGTTCHRVSSELKKAGARRVDVVVIARHVSQQSQKSDRVTLESSEEAITG</sequence>
<feature type="domain" description="Phosphoribosyltransferase" evidence="2">
    <location>
        <begin position="154"/>
        <end position="255"/>
    </location>
</feature>
<evidence type="ECO:0000259" key="3">
    <source>
        <dbReference type="Pfam" id="PF18912"/>
    </source>
</evidence>
<dbReference type="Pfam" id="PF00156">
    <property type="entry name" value="Pribosyltran"/>
    <property type="match status" value="1"/>
</dbReference>
<proteinExistence type="inferred from homology"/>
<dbReference type="InterPro" id="IPR029057">
    <property type="entry name" value="PRTase-like"/>
</dbReference>
<evidence type="ECO:0000256" key="1">
    <source>
        <dbReference type="ARBA" id="ARBA00008007"/>
    </source>
</evidence>
<dbReference type="InterPro" id="IPR051910">
    <property type="entry name" value="ComF/GntX_DNA_util-trans"/>
</dbReference>
<protein>
    <submittedName>
        <fullName evidence="4">DNA utilization protein GntX</fullName>
    </submittedName>
</protein>
<keyword evidence="5" id="KW-1185">Reference proteome</keyword>
<reference evidence="4 5" key="1">
    <citation type="submission" date="2019-02" db="EMBL/GenBank/DDBJ databases">
        <title>Deep-cultivation of Planctomycetes and their phenomic and genomic characterization uncovers novel biology.</title>
        <authorList>
            <person name="Wiegand S."/>
            <person name="Jogler M."/>
            <person name="Boedeker C."/>
            <person name="Pinto D."/>
            <person name="Vollmers J."/>
            <person name="Rivas-Marin E."/>
            <person name="Kohn T."/>
            <person name="Peeters S.H."/>
            <person name="Heuer A."/>
            <person name="Rast P."/>
            <person name="Oberbeckmann S."/>
            <person name="Bunk B."/>
            <person name="Jeske O."/>
            <person name="Meyerdierks A."/>
            <person name="Storesund J.E."/>
            <person name="Kallscheuer N."/>
            <person name="Luecker S."/>
            <person name="Lage O.M."/>
            <person name="Pohl T."/>
            <person name="Merkel B.J."/>
            <person name="Hornburger P."/>
            <person name="Mueller R.-W."/>
            <person name="Bruemmer F."/>
            <person name="Labrenz M."/>
            <person name="Spormann A.M."/>
            <person name="Op Den Camp H."/>
            <person name="Overmann J."/>
            <person name="Amann R."/>
            <person name="Jetten M.S.M."/>
            <person name="Mascher T."/>
            <person name="Medema M.H."/>
            <person name="Devos D.P."/>
            <person name="Kaster A.-K."/>
            <person name="Ovreas L."/>
            <person name="Rohde M."/>
            <person name="Galperin M.Y."/>
            <person name="Jogler C."/>
        </authorList>
    </citation>
    <scope>NUCLEOTIDE SEQUENCE [LARGE SCALE GENOMIC DNA]</scope>
    <source>
        <strain evidence="4 5">KOR42</strain>
    </source>
</reference>
<evidence type="ECO:0000313" key="4">
    <source>
        <dbReference type="EMBL" id="TWT58440.1"/>
    </source>
</evidence>
<name>A0A5C5X674_9PLAN</name>
<dbReference type="Proteomes" id="UP000317243">
    <property type="component" value="Unassembled WGS sequence"/>
</dbReference>
<dbReference type="EMBL" id="SIHI01000001">
    <property type="protein sequence ID" value="TWT58440.1"/>
    <property type="molecule type" value="Genomic_DNA"/>
</dbReference>
<dbReference type="PANTHER" id="PTHR47505">
    <property type="entry name" value="DNA UTILIZATION PROTEIN YHGH"/>
    <property type="match status" value="1"/>
</dbReference>
<dbReference type="Gene3D" id="3.40.50.2020">
    <property type="match status" value="1"/>
</dbReference>
<feature type="domain" description="Double zinc ribbon" evidence="3">
    <location>
        <begin position="14"/>
        <end position="74"/>
    </location>
</feature>
<dbReference type="PANTHER" id="PTHR47505:SF1">
    <property type="entry name" value="DNA UTILIZATION PROTEIN YHGH"/>
    <property type="match status" value="1"/>
</dbReference>
<organism evidence="4 5">
    <name type="scientific">Thalassoglobus neptunius</name>
    <dbReference type="NCBI Taxonomy" id="1938619"/>
    <lineage>
        <taxon>Bacteria</taxon>
        <taxon>Pseudomonadati</taxon>
        <taxon>Planctomycetota</taxon>
        <taxon>Planctomycetia</taxon>
        <taxon>Planctomycetales</taxon>
        <taxon>Planctomycetaceae</taxon>
        <taxon>Thalassoglobus</taxon>
    </lineage>
</organism>
<comment type="similarity">
    <text evidence="1">Belongs to the ComF/GntX family.</text>
</comment>
<comment type="caution">
    <text evidence="4">The sequence shown here is derived from an EMBL/GenBank/DDBJ whole genome shotgun (WGS) entry which is preliminary data.</text>
</comment>
<evidence type="ECO:0000259" key="2">
    <source>
        <dbReference type="Pfam" id="PF00156"/>
    </source>
</evidence>
<evidence type="ECO:0000313" key="5">
    <source>
        <dbReference type="Proteomes" id="UP000317243"/>
    </source>
</evidence>
<dbReference type="CDD" id="cd06223">
    <property type="entry name" value="PRTases_typeI"/>
    <property type="match status" value="1"/>
</dbReference>
<dbReference type="OrthoDB" id="9779910at2"/>
<dbReference type="Pfam" id="PF18912">
    <property type="entry name" value="DZR_2"/>
    <property type="match status" value="1"/>
</dbReference>